<dbReference type="Proteomes" id="UP000008037">
    <property type="component" value="Chromosome"/>
</dbReference>
<name>K0ILZ9_NITGG</name>
<organism evidence="2 3">
    <name type="scientific">Nitrososphaera gargensis (strain Ga9.2)</name>
    <dbReference type="NCBI Taxonomy" id="1237085"/>
    <lineage>
        <taxon>Archaea</taxon>
        <taxon>Nitrososphaerota</taxon>
        <taxon>Nitrososphaeria</taxon>
        <taxon>Nitrososphaerales</taxon>
        <taxon>Nitrososphaeraceae</taxon>
        <taxon>Nitrososphaera</taxon>
    </lineage>
</organism>
<evidence type="ECO:0000313" key="3">
    <source>
        <dbReference type="Proteomes" id="UP000008037"/>
    </source>
</evidence>
<dbReference type="BioCyc" id="CNIT1237085:G1324-2918-MONOMER"/>
<dbReference type="AlphaFoldDB" id="K0ILZ9"/>
<dbReference type="KEGG" id="nga:Ngar_c29180"/>
<reference evidence="2 3" key="1">
    <citation type="journal article" date="2012" name="Environ. Microbiol.">
        <title>The genome of the ammonia-oxidizing Candidatus Nitrososphaera gargensis: insights into metabolic versatility and environmental adaptations.</title>
        <authorList>
            <person name="Spang A."/>
            <person name="Poehlein A."/>
            <person name="Offre P."/>
            <person name="Zumbragel S."/>
            <person name="Haider S."/>
            <person name="Rychlik N."/>
            <person name="Nowka B."/>
            <person name="Schmeisser C."/>
            <person name="Lebedeva E.V."/>
            <person name="Rattei T."/>
            <person name="Bohm C."/>
            <person name="Schmid M."/>
            <person name="Galushko A."/>
            <person name="Hatzenpichler R."/>
            <person name="Weinmaier T."/>
            <person name="Daniel R."/>
            <person name="Schleper C."/>
            <person name="Spieck E."/>
            <person name="Streit W."/>
            <person name="Wagner M."/>
        </authorList>
    </citation>
    <scope>NUCLEOTIDE SEQUENCE [LARGE SCALE GENOMIC DNA]</scope>
    <source>
        <strain evidence="3">Ga9.2</strain>
    </source>
</reference>
<protein>
    <submittedName>
        <fullName evidence="2">Uncharacterized protein</fullName>
    </submittedName>
</protein>
<dbReference type="HOGENOM" id="CLU_516418_0_0_2"/>
<feature type="region of interest" description="Disordered" evidence="1">
    <location>
        <begin position="501"/>
        <end position="527"/>
    </location>
</feature>
<dbReference type="GeneID" id="13794937"/>
<dbReference type="OrthoDB" id="12336at2157"/>
<gene>
    <name evidence="2" type="ordered locus">Ngar_c29180</name>
</gene>
<dbReference type="STRING" id="1237085.Ngar_c29180"/>
<dbReference type="RefSeq" id="WP_015020371.1">
    <property type="nucleotide sequence ID" value="NC_018719.1"/>
</dbReference>
<proteinExistence type="predicted"/>
<evidence type="ECO:0000256" key="1">
    <source>
        <dbReference type="SAM" id="MobiDB-lite"/>
    </source>
</evidence>
<dbReference type="EMBL" id="CP002408">
    <property type="protein sequence ID" value="AFU59837.1"/>
    <property type="molecule type" value="Genomic_DNA"/>
</dbReference>
<accession>K0ILZ9</accession>
<keyword evidence="3" id="KW-1185">Reference proteome</keyword>
<sequence length="527" mass="61050">MTQSSDAQANFEAYLQYLSYNDDRLLINGESKYPILLPQRVSKESIENAVYEYCQKYNIDYVSTENVNKWSIAMVKEYHLQRLKPKGKVEKTTTAQESKEQPIVLTDDLTREVTFQEVSAILSTSIKKDEAAKLITFCGMLLAQSNEDQLNLGFQSESSAGKSYIPIEVASYFPKEEVEILASASPTAFYHDGKWDNEKKVLFRDLEHKNLIFLDQPHFQLLEKLRPLLSKDMKELYYKITDKNQRQGLRTKNVIIRGFPSVFFCTTRTDPDEQEKTRMILLSPSTDQEKLRESLELVSLKKSNPEEYRKRIQHDPRRSWLVDRIKAIRQWGIREVLVPNDGKDVYERFMKEHAYLLPRHQRDFPRIFSFIKAHALLNCFKREKVLNGHADKPVAIIANQADIDAGFELYKEIEQSNELGLSPYIFKIYREVIQPLLNPQVGLSRKEIRSKYYTVFHKTLAAKLEESVIMQLEGAGLIEQSPDPEDKRKMLVYPTVSGNISSDRKCIPQDSGATPLEQYPREVQPAT</sequence>
<dbReference type="InParanoid" id="K0ILZ9"/>
<evidence type="ECO:0000313" key="2">
    <source>
        <dbReference type="EMBL" id="AFU59837.1"/>
    </source>
</evidence>